<reference evidence="1" key="1">
    <citation type="submission" date="2020-12" db="EMBL/GenBank/DDBJ databases">
        <title>WGS assembly of Carya illinoinensis cv. Pawnee.</title>
        <authorList>
            <person name="Platts A."/>
            <person name="Shu S."/>
            <person name="Wright S."/>
            <person name="Barry K."/>
            <person name="Edger P."/>
            <person name="Pires J.C."/>
            <person name="Schmutz J."/>
        </authorList>
    </citation>
    <scope>NUCLEOTIDE SEQUENCE</scope>
    <source>
        <tissue evidence="1">Leaf</tissue>
    </source>
</reference>
<dbReference type="EMBL" id="CM031813">
    <property type="protein sequence ID" value="KAG6655436.1"/>
    <property type="molecule type" value="Genomic_DNA"/>
</dbReference>
<gene>
    <name evidence="1" type="ORF">CIPAW_05G215900</name>
</gene>
<sequence length="89" mass="9688">MVGKLSHEIEVNVPASEAWELYGTLRLGKLIVEEAFPGVIEKIEVIEGGGEAGTIVKIIPETGSAGFRTLVEEFTNVDNEKYVKEAEVI</sequence>
<evidence type="ECO:0000313" key="2">
    <source>
        <dbReference type="Proteomes" id="UP000811609"/>
    </source>
</evidence>
<evidence type="ECO:0008006" key="3">
    <source>
        <dbReference type="Google" id="ProtNLM"/>
    </source>
</evidence>
<name>A0A8T1QLP0_CARIL</name>
<dbReference type="Proteomes" id="UP000811609">
    <property type="component" value="Chromosome 5"/>
</dbReference>
<accession>A0A8T1QLP0</accession>
<evidence type="ECO:0000313" key="1">
    <source>
        <dbReference type="EMBL" id="KAG6655436.1"/>
    </source>
</evidence>
<comment type="caution">
    <text evidence="1">The sequence shown here is derived from an EMBL/GenBank/DDBJ whole genome shotgun (WGS) entry which is preliminary data.</text>
</comment>
<dbReference type="AlphaFoldDB" id="A0A8T1QLP0"/>
<organism evidence="1 2">
    <name type="scientific">Carya illinoinensis</name>
    <name type="common">Pecan</name>
    <dbReference type="NCBI Taxonomy" id="32201"/>
    <lineage>
        <taxon>Eukaryota</taxon>
        <taxon>Viridiplantae</taxon>
        <taxon>Streptophyta</taxon>
        <taxon>Embryophyta</taxon>
        <taxon>Tracheophyta</taxon>
        <taxon>Spermatophyta</taxon>
        <taxon>Magnoliopsida</taxon>
        <taxon>eudicotyledons</taxon>
        <taxon>Gunneridae</taxon>
        <taxon>Pentapetalae</taxon>
        <taxon>rosids</taxon>
        <taxon>fabids</taxon>
        <taxon>Fagales</taxon>
        <taxon>Juglandaceae</taxon>
        <taxon>Carya</taxon>
    </lineage>
</organism>
<proteinExistence type="predicted"/>
<protein>
    <recommendedName>
        <fullName evidence="3">Bet v I/Major latex protein domain-containing protein</fullName>
    </recommendedName>
</protein>
<keyword evidence="2" id="KW-1185">Reference proteome</keyword>